<proteinExistence type="predicted"/>
<gene>
    <name evidence="2" type="ORF">BQ4739_LOCUS18050</name>
</gene>
<dbReference type="EMBL" id="FNXT01001293">
    <property type="protein sequence ID" value="SZX77705.1"/>
    <property type="molecule type" value="Genomic_DNA"/>
</dbReference>
<name>A0A383WJS1_TETOB</name>
<dbReference type="STRING" id="3088.A0A383WJS1"/>
<keyword evidence="1" id="KW-0732">Signal</keyword>
<dbReference type="AlphaFoldDB" id="A0A383WJS1"/>
<dbReference type="Proteomes" id="UP000256970">
    <property type="component" value="Unassembled WGS sequence"/>
</dbReference>
<accession>A0A383WJS1</accession>
<keyword evidence="3" id="KW-1185">Reference proteome</keyword>
<feature type="signal peptide" evidence="1">
    <location>
        <begin position="1"/>
        <end position="24"/>
    </location>
</feature>
<evidence type="ECO:0000256" key="1">
    <source>
        <dbReference type="SAM" id="SignalP"/>
    </source>
</evidence>
<evidence type="ECO:0000313" key="3">
    <source>
        <dbReference type="Proteomes" id="UP000256970"/>
    </source>
</evidence>
<organism evidence="2 3">
    <name type="scientific">Tetradesmus obliquus</name>
    <name type="common">Green alga</name>
    <name type="synonym">Acutodesmus obliquus</name>
    <dbReference type="NCBI Taxonomy" id="3088"/>
    <lineage>
        <taxon>Eukaryota</taxon>
        <taxon>Viridiplantae</taxon>
        <taxon>Chlorophyta</taxon>
        <taxon>core chlorophytes</taxon>
        <taxon>Chlorophyceae</taxon>
        <taxon>CS clade</taxon>
        <taxon>Sphaeropleales</taxon>
        <taxon>Scenedesmaceae</taxon>
        <taxon>Tetradesmus</taxon>
    </lineage>
</organism>
<sequence>MALPMARQLAALALGSSSSALVAAASPAAAMSLARGLRSYSSGGFTRKDVIYNLGNTSDPEAEAAIKAFQREQFAAAAKGPAAAPAAEPDQQLAAKIERKYMAAQIVESGIQGVAVPLSYEAEGGLTAVKRYLAQLQDVGAQAGFAAPTAELDAKLTEATAGAETVKELLGSLRPYTSPDYHAALSEALAAVEAETGGAVMLDGASAGYKKFADKVKAIAQSHKLPWQMLLPVKQKLPTADEDTADKLRKDYASWLQSAALADAQAELADLQAEATRLLDSQLAKSAEAVKKEQQAALAAIARKVEAGGSAAWAQGYKKDAAYVEWFDAAVAANPAVGPKATA</sequence>
<protein>
    <submittedName>
        <fullName evidence="2">Uncharacterized protein</fullName>
    </submittedName>
</protein>
<evidence type="ECO:0000313" key="2">
    <source>
        <dbReference type="EMBL" id="SZX77705.1"/>
    </source>
</evidence>
<feature type="chain" id="PRO_5016988305" evidence="1">
    <location>
        <begin position="25"/>
        <end position="343"/>
    </location>
</feature>
<reference evidence="2 3" key="1">
    <citation type="submission" date="2016-10" db="EMBL/GenBank/DDBJ databases">
        <authorList>
            <person name="Cai Z."/>
        </authorList>
    </citation>
    <scope>NUCLEOTIDE SEQUENCE [LARGE SCALE GENOMIC DNA]</scope>
</reference>